<keyword evidence="4" id="KW-0808">Transferase</keyword>
<accession>A0A081BND5</accession>
<dbReference type="InterPro" id="IPR050297">
    <property type="entry name" value="LipidA_mod_glycosyltrf_83"/>
</dbReference>
<feature type="transmembrane region" description="Helical" evidence="8">
    <location>
        <begin position="382"/>
        <end position="406"/>
    </location>
</feature>
<feature type="domain" description="Glycosyltransferase RgtA/B/C/D-like" evidence="9">
    <location>
        <begin position="80"/>
        <end position="235"/>
    </location>
</feature>
<evidence type="ECO:0000256" key="4">
    <source>
        <dbReference type="ARBA" id="ARBA00022679"/>
    </source>
</evidence>
<evidence type="ECO:0000256" key="2">
    <source>
        <dbReference type="ARBA" id="ARBA00022475"/>
    </source>
</evidence>
<feature type="transmembrane region" description="Helical" evidence="8">
    <location>
        <begin position="418"/>
        <end position="435"/>
    </location>
</feature>
<dbReference type="GO" id="GO:0016763">
    <property type="term" value="F:pentosyltransferase activity"/>
    <property type="evidence" value="ECO:0007669"/>
    <property type="project" value="TreeGrafter"/>
</dbReference>
<dbReference type="PANTHER" id="PTHR33908:SF11">
    <property type="entry name" value="MEMBRANE PROTEIN"/>
    <property type="match status" value="1"/>
</dbReference>
<feature type="transmembrane region" description="Helical" evidence="8">
    <location>
        <begin position="222"/>
        <end position="243"/>
    </location>
</feature>
<feature type="transmembrane region" description="Helical" evidence="8">
    <location>
        <begin position="447"/>
        <end position="467"/>
    </location>
</feature>
<dbReference type="Proteomes" id="UP000030700">
    <property type="component" value="Unassembled WGS sequence"/>
</dbReference>
<evidence type="ECO:0000313" key="10">
    <source>
        <dbReference type="EMBL" id="GAK51901.1"/>
    </source>
</evidence>
<keyword evidence="2" id="KW-1003">Cell membrane</keyword>
<dbReference type="HOGENOM" id="CLU_571941_0_0_0"/>
<keyword evidence="11" id="KW-1185">Reference proteome</keyword>
<name>A0A081BND5_9BACT</name>
<feature type="transmembrane region" description="Helical" evidence="8">
    <location>
        <begin position="179"/>
        <end position="202"/>
    </location>
</feature>
<dbReference type="AlphaFoldDB" id="A0A081BND5"/>
<evidence type="ECO:0000313" key="11">
    <source>
        <dbReference type="Proteomes" id="UP000030700"/>
    </source>
</evidence>
<keyword evidence="5 8" id="KW-0812">Transmembrane</keyword>
<dbReference type="STRING" id="1499966.U14_03147"/>
<evidence type="ECO:0000256" key="3">
    <source>
        <dbReference type="ARBA" id="ARBA00022676"/>
    </source>
</evidence>
<evidence type="ECO:0000256" key="7">
    <source>
        <dbReference type="ARBA" id="ARBA00023136"/>
    </source>
</evidence>
<gene>
    <name evidence="10" type="ORF">U14_03147</name>
</gene>
<keyword evidence="3" id="KW-0328">Glycosyltransferase</keyword>
<evidence type="ECO:0000259" key="9">
    <source>
        <dbReference type="Pfam" id="PF13231"/>
    </source>
</evidence>
<dbReference type="GO" id="GO:0005886">
    <property type="term" value="C:plasma membrane"/>
    <property type="evidence" value="ECO:0007669"/>
    <property type="project" value="UniProtKB-SubCell"/>
</dbReference>
<evidence type="ECO:0000256" key="8">
    <source>
        <dbReference type="SAM" id="Phobius"/>
    </source>
</evidence>
<evidence type="ECO:0000256" key="6">
    <source>
        <dbReference type="ARBA" id="ARBA00022989"/>
    </source>
</evidence>
<dbReference type="PANTHER" id="PTHR33908">
    <property type="entry name" value="MANNOSYLTRANSFERASE YKCB-RELATED"/>
    <property type="match status" value="1"/>
</dbReference>
<dbReference type="InterPro" id="IPR038731">
    <property type="entry name" value="RgtA/B/C-like"/>
</dbReference>
<feature type="transmembrane region" description="Helical" evidence="8">
    <location>
        <begin position="99"/>
        <end position="118"/>
    </location>
</feature>
<feature type="transmembrane region" description="Helical" evidence="8">
    <location>
        <begin position="155"/>
        <end position="172"/>
    </location>
</feature>
<keyword evidence="7 8" id="KW-0472">Membrane</keyword>
<keyword evidence="6 8" id="KW-1133">Transmembrane helix</keyword>
<evidence type="ECO:0000256" key="1">
    <source>
        <dbReference type="ARBA" id="ARBA00004651"/>
    </source>
</evidence>
<sequence>MSQIFPYQKIRRFLALRWHLWIPLFAAGGQLLLFGLVYPKYPDTIFSPDSVSYIQTAKAFAATGHFAKSPELLDIPQLARTPGYPLFLACFFLLAGERYALIIVAQIILSGCTIFLAARIALNRWQDKNIATLAALLLTIDISSTVASQQILTETLFTFVLTVALWMSDAAFERTASAWRIAVFSGLLAVATLIRPISYYLIFPISLLALYSLRTRTPRQRWRVTLSMMAALLLPWLTLIGGWQTRNFLVAGTTEFCTIQSVNLLFYRGAGIVAQRDGISFGQAQEQLGYGRTYSQIHPETRNWTEAQVALAWKQEGLDLIYHYPVLTLKSQFNGLIKLLFSPGERTLLGYLGEDDKLSPIQDFFTLAFADFIDKWTKRKSFYLVFSVYTVTYLLLIYAGILTSGWQRIQCKTQLRFVDIRHAFVGVITVYMLILSSGPEAYSRFRIPIMPIFCLYAAKGIIGWFPVVRNKLATRQF</sequence>
<comment type="subcellular location">
    <subcellularLocation>
        <location evidence="1">Cell membrane</location>
        <topology evidence="1">Multi-pass membrane protein</topology>
    </subcellularLocation>
</comment>
<proteinExistence type="predicted"/>
<protein>
    <recommendedName>
        <fullName evidence="9">Glycosyltransferase RgtA/B/C/D-like domain-containing protein</fullName>
    </recommendedName>
</protein>
<dbReference type="Pfam" id="PF13231">
    <property type="entry name" value="PMT_2"/>
    <property type="match status" value="1"/>
</dbReference>
<organism evidence="10">
    <name type="scientific">Candidatus Moduliflexus flocculans</name>
    <dbReference type="NCBI Taxonomy" id="1499966"/>
    <lineage>
        <taxon>Bacteria</taxon>
        <taxon>Candidatus Moduliflexota</taxon>
        <taxon>Candidatus Moduliflexia</taxon>
        <taxon>Candidatus Moduliflexales</taxon>
        <taxon>Candidatus Moduliflexaceae</taxon>
    </lineage>
</organism>
<reference evidence="10" key="1">
    <citation type="journal article" date="2015" name="PeerJ">
        <title>First genomic representation of candidate bacterial phylum KSB3 points to enhanced environmental sensing as a trigger of wastewater bulking.</title>
        <authorList>
            <person name="Sekiguchi Y."/>
            <person name="Ohashi A."/>
            <person name="Parks D.H."/>
            <person name="Yamauchi T."/>
            <person name="Tyson G.W."/>
            <person name="Hugenholtz P."/>
        </authorList>
    </citation>
    <scope>NUCLEOTIDE SEQUENCE [LARGE SCALE GENOMIC DNA]</scope>
</reference>
<dbReference type="GO" id="GO:0009103">
    <property type="term" value="P:lipopolysaccharide biosynthetic process"/>
    <property type="evidence" value="ECO:0007669"/>
    <property type="project" value="UniProtKB-ARBA"/>
</dbReference>
<dbReference type="EMBL" id="DF820457">
    <property type="protein sequence ID" value="GAK51901.1"/>
    <property type="molecule type" value="Genomic_DNA"/>
</dbReference>
<evidence type="ECO:0000256" key="5">
    <source>
        <dbReference type="ARBA" id="ARBA00022692"/>
    </source>
</evidence>
<feature type="transmembrane region" description="Helical" evidence="8">
    <location>
        <begin position="20"/>
        <end position="38"/>
    </location>
</feature>